<dbReference type="STRING" id="1547922.ISF6_5163"/>
<keyword evidence="1 5" id="KW-0238">DNA-binding</keyword>
<dbReference type="GO" id="GO:0032993">
    <property type="term" value="C:protein-DNA complex"/>
    <property type="evidence" value="ECO:0007669"/>
    <property type="project" value="TreeGrafter"/>
</dbReference>
<dbReference type="GO" id="GO:0000156">
    <property type="term" value="F:phosphorelay response regulator activity"/>
    <property type="evidence" value="ECO:0007669"/>
    <property type="project" value="TreeGrafter"/>
</dbReference>
<dbReference type="InterPro" id="IPR007492">
    <property type="entry name" value="LytTR_DNA-bd_dom"/>
</dbReference>
<dbReference type="InterPro" id="IPR039420">
    <property type="entry name" value="WalR-like"/>
</dbReference>
<accession>A0A0K8P8U5</accession>
<dbReference type="GO" id="GO:0006355">
    <property type="term" value="P:regulation of DNA-templated transcription"/>
    <property type="evidence" value="ECO:0007669"/>
    <property type="project" value="TreeGrafter"/>
</dbReference>
<dbReference type="PANTHER" id="PTHR48111">
    <property type="entry name" value="REGULATOR OF RPOS"/>
    <property type="match status" value="1"/>
</dbReference>
<dbReference type="GO" id="GO:0000976">
    <property type="term" value="F:transcription cis-regulatory region binding"/>
    <property type="evidence" value="ECO:0007669"/>
    <property type="project" value="TreeGrafter"/>
</dbReference>
<dbReference type="PROSITE" id="PS50110">
    <property type="entry name" value="RESPONSE_REGULATORY"/>
    <property type="match status" value="1"/>
</dbReference>
<evidence type="ECO:0000259" key="4">
    <source>
        <dbReference type="PROSITE" id="PS50930"/>
    </source>
</evidence>
<evidence type="ECO:0000313" key="6">
    <source>
        <dbReference type="Proteomes" id="UP000037660"/>
    </source>
</evidence>
<keyword evidence="2" id="KW-0597">Phosphoprotein</keyword>
<dbReference type="GO" id="GO:0005829">
    <property type="term" value="C:cytosol"/>
    <property type="evidence" value="ECO:0007669"/>
    <property type="project" value="TreeGrafter"/>
</dbReference>
<organism evidence="5 6">
    <name type="scientific">Piscinibacter sakaiensis</name>
    <name type="common">Ideonella sakaiensis</name>
    <dbReference type="NCBI Taxonomy" id="1547922"/>
    <lineage>
        <taxon>Bacteria</taxon>
        <taxon>Pseudomonadati</taxon>
        <taxon>Pseudomonadota</taxon>
        <taxon>Betaproteobacteria</taxon>
        <taxon>Burkholderiales</taxon>
        <taxon>Sphaerotilaceae</taxon>
        <taxon>Piscinibacter</taxon>
    </lineage>
</organism>
<feature type="domain" description="Response regulatory" evidence="3">
    <location>
        <begin position="11"/>
        <end position="122"/>
    </location>
</feature>
<evidence type="ECO:0000313" key="5">
    <source>
        <dbReference type="EMBL" id="GAP38610.1"/>
    </source>
</evidence>
<dbReference type="SMART" id="SM00850">
    <property type="entry name" value="LytTR"/>
    <property type="match status" value="1"/>
</dbReference>
<dbReference type="InterPro" id="IPR011006">
    <property type="entry name" value="CheY-like_superfamily"/>
</dbReference>
<keyword evidence="6" id="KW-1185">Reference proteome</keyword>
<dbReference type="Proteomes" id="UP000037660">
    <property type="component" value="Unassembled WGS sequence"/>
</dbReference>
<protein>
    <submittedName>
        <fullName evidence="5">DNA-binding response regulator, LytR family</fullName>
    </submittedName>
</protein>
<name>A0A0K8P8U5_PISS1</name>
<dbReference type="RefSeq" id="WP_054022469.1">
    <property type="nucleotide sequence ID" value="NZ_BBYR01000082.1"/>
</dbReference>
<feature type="domain" description="HTH LytTR-type" evidence="4">
    <location>
        <begin position="167"/>
        <end position="262"/>
    </location>
</feature>
<evidence type="ECO:0000256" key="1">
    <source>
        <dbReference type="ARBA" id="ARBA00023125"/>
    </source>
</evidence>
<dbReference type="EMBL" id="BBYR01000082">
    <property type="protein sequence ID" value="GAP38610.1"/>
    <property type="molecule type" value="Genomic_DNA"/>
</dbReference>
<dbReference type="Gene3D" id="2.40.50.1020">
    <property type="entry name" value="LytTr DNA-binding domain"/>
    <property type="match status" value="1"/>
</dbReference>
<dbReference type="OrthoDB" id="9802186at2"/>
<sequence>MTTQTEGSPIHALVADDDEGSRRALVRALAAIWPGLRQHQAVDGIEAWDGFLEHEPALCFLDVRMPGLTGIEVAQRIGDRAPVVFVMAPNDRALPTFQADGVPHLLKPLDAARLAEVVVGLQQRLAPGHRAQLPSLDRLLDRLAGQLRRPAPLEVVETVEGSQAARLLRVDDVIYFEADARCTRAVSRDGEALIRTPLKELAAQLDPLRFRQIHRFVVVNERHISHTERLDEQTMVLSLRDRPRTLPVARHFQPQFLAAARVPATGDA</sequence>
<reference evidence="5 6" key="2">
    <citation type="journal article" date="2016" name="Science">
        <title>A bacterium that degrades and assimilates poly(ethylene terephthalate).</title>
        <authorList>
            <person name="Yoshida S."/>
            <person name="Hiraga K."/>
            <person name="Takehana T."/>
            <person name="Taniguchi I."/>
            <person name="Yamaji H."/>
            <person name="Maeda Y."/>
            <person name="Toyohara K."/>
            <person name="Miyamoto K."/>
            <person name="Kimura Y."/>
            <person name="Oda K."/>
        </authorList>
    </citation>
    <scope>NUCLEOTIDE SEQUENCE [LARGE SCALE GENOMIC DNA]</scope>
    <source>
        <strain evidence="6">NBRC 110686 / TISTR 2288 / 201-F6</strain>
    </source>
</reference>
<feature type="modified residue" description="4-aspartylphosphate" evidence="2">
    <location>
        <position position="62"/>
    </location>
</feature>
<dbReference type="SMART" id="SM00448">
    <property type="entry name" value="REC"/>
    <property type="match status" value="1"/>
</dbReference>
<dbReference type="Pfam" id="PF00072">
    <property type="entry name" value="Response_reg"/>
    <property type="match status" value="1"/>
</dbReference>
<dbReference type="Pfam" id="PF04397">
    <property type="entry name" value="LytTR"/>
    <property type="match status" value="1"/>
</dbReference>
<dbReference type="InterPro" id="IPR001789">
    <property type="entry name" value="Sig_transdc_resp-reg_receiver"/>
</dbReference>
<gene>
    <name evidence="5" type="ORF">ISF6_5163</name>
</gene>
<reference evidence="6" key="1">
    <citation type="submission" date="2015-07" db="EMBL/GenBank/DDBJ databases">
        <title>Discovery of a poly(ethylene terephthalate assimilation.</title>
        <authorList>
            <person name="Yoshida S."/>
            <person name="Hiraga K."/>
            <person name="Takehana T."/>
            <person name="Taniguchi I."/>
            <person name="Yamaji H."/>
            <person name="Maeda Y."/>
            <person name="Toyohara K."/>
            <person name="Miyamoto K."/>
            <person name="Kimura Y."/>
            <person name="Oda K."/>
        </authorList>
    </citation>
    <scope>NUCLEOTIDE SEQUENCE [LARGE SCALE GENOMIC DNA]</scope>
    <source>
        <strain evidence="6">NBRC 110686 / TISTR 2288 / 201-F6</strain>
    </source>
</reference>
<proteinExistence type="predicted"/>
<dbReference type="PROSITE" id="PS50930">
    <property type="entry name" value="HTH_LYTTR"/>
    <property type="match status" value="1"/>
</dbReference>
<evidence type="ECO:0000259" key="3">
    <source>
        <dbReference type="PROSITE" id="PS50110"/>
    </source>
</evidence>
<dbReference type="AlphaFoldDB" id="A0A0K8P8U5"/>
<dbReference type="SUPFAM" id="SSF52172">
    <property type="entry name" value="CheY-like"/>
    <property type="match status" value="1"/>
</dbReference>
<evidence type="ECO:0000256" key="2">
    <source>
        <dbReference type="PROSITE-ProRule" id="PRU00169"/>
    </source>
</evidence>
<comment type="caution">
    <text evidence="5">The sequence shown here is derived from an EMBL/GenBank/DDBJ whole genome shotgun (WGS) entry which is preliminary data.</text>
</comment>
<dbReference type="PANTHER" id="PTHR48111:SF69">
    <property type="entry name" value="RESPONSE REGULATOR RECEIVER"/>
    <property type="match status" value="1"/>
</dbReference>
<dbReference type="Gene3D" id="3.40.50.2300">
    <property type="match status" value="1"/>
</dbReference>